<dbReference type="Proteomes" id="UP000776164">
    <property type="component" value="Unassembled WGS sequence"/>
</dbReference>
<protein>
    <submittedName>
        <fullName evidence="5">Beta-glucosidase</fullName>
        <ecNumber evidence="5">3.2.1.21</ecNumber>
    </submittedName>
</protein>
<dbReference type="EMBL" id="JAFBBU010000001">
    <property type="protein sequence ID" value="MBM7470649.1"/>
    <property type="molecule type" value="Genomic_DNA"/>
</dbReference>
<evidence type="ECO:0000256" key="1">
    <source>
        <dbReference type="ARBA" id="ARBA00010838"/>
    </source>
</evidence>
<evidence type="ECO:0000313" key="5">
    <source>
        <dbReference type="EMBL" id="MBM7470649.1"/>
    </source>
</evidence>
<evidence type="ECO:0000256" key="2">
    <source>
        <dbReference type="ARBA" id="ARBA00022801"/>
    </source>
</evidence>
<dbReference type="PRINTS" id="PR00131">
    <property type="entry name" value="GLHYDRLASE1"/>
</dbReference>
<keyword evidence="6" id="KW-1185">Reference proteome</keyword>
<name>A0ABS2L0S8_9MICO</name>
<sequence length="416" mass="45757">MTQDHLTSDFLWGVATAGHQVEGHNTTSDTWFLENVTPTVFREPSGAACNSYELWETDLDLVQGLGLNAYRFSVEWARIEPVEGQFSAEALDHYEALVDGCLARGLAPVVTFNHFTTPHWFAMRGAWLDPEGAVLFARYCSVVMERFGDRIAVAVTLNEPNLPELLASLNLPAFVSDLTRATLEAAQVATGSQHYVASNVANSEDFPALKRGLTSAHVAARNEIKRHRPDIRVGVSIAMVDDVSRAGGEDHVARQRAELYDHWLKLAADDDFIGVQNYERIYYGPDGALPIAEGGVRNFSGAEVEPGSLRGAVEYAHQVSGRPVFVTEHGVGTDDDSIRANFIPASLDGLRAAIAEGVPVIGYSHWSLLDNFEWIFGYGPRFGLYEVDRETFVRTAKPSARVYARYVAELVIAQTP</sequence>
<dbReference type="GO" id="GO:0008422">
    <property type="term" value="F:beta-glucosidase activity"/>
    <property type="evidence" value="ECO:0007669"/>
    <property type="project" value="UniProtKB-EC"/>
</dbReference>
<dbReference type="Gene3D" id="3.20.20.80">
    <property type="entry name" value="Glycosidases"/>
    <property type="match status" value="1"/>
</dbReference>
<comment type="caution">
    <text evidence="5">The sequence shown here is derived from an EMBL/GenBank/DDBJ whole genome shotgun (WGS) entry which is preliminary data.</text>
</comment>
<comment type="similarity">
    <text evidence="1 4">Belongs to the glycosyl hydrolase 1 family.</text>
</comment>
<dbReference type="InterPro" id="IPR001360">
    <property type="entry name" value="Glyco_hydro_1"/>
</dbReference>
<dbReference type="SUPFAM" id="SSF51445">
    <property type="entry name" value="(Trans)glycosidases"/>
    <property type="match status" value="1"/>
</dbReference>
<dbReference type="Pfam" id="PF00232">
    <property type="entry name" value="Glyco_hydro_1"/>
    <property type="match status" value="2"/>
</dbReference>
<proteinExistence type="inferred from homology"/>
<dbReference type="InterPro" id="IPR017853">
    <property type="entry name" value="GH"/>
</dbReference>
<evidence type="ECO:0000313" key="6">
    <source>
        <dbReference type="Proteomes" id="UP000776164"/>
    </source>
</evidence>
<evidence type="ECO:0000256" key="4">
    <source>
        <dbReference type="RuleBase" id="RU003690"/>
    </source>
</evidence>
<organism evidence="5 6">
    <name type="scientific">Subtercola frigoramans</name>
    <dbReference type="NCBI Taxonomy" id="120298"/>
    <lineage>
        <taxon>Bacteria</taxon>
        <taxon>Bacillati</taxon>
        <taxon>Actinomycetota</taxon>
        <taxon>Actinomycetes</taxon>
        <taxon>Micrococcales</taxon>
        <taxon>Microbacteriaceae</taxon>
        <taxon>Subtercola</taxon>
    </lineage>
</organism>
<keyword evidence="2 5" id="KW-0378">Hydrolase</keyword>
<keyword evidence="3 5" id="KW-0326">Glycosidase</keyword>
<dbReference type="PANTHER" id="PTHR10353:SF36">
    <property type="entry name" value="LP05116P"/>
    <property type="match status" value="1"/>
</dbReference>
<dbReference type="EC" id="3.2.1.21" evidence="5"/>
<dbReference type="RefSeq" id="WP_205106369.1">
    <property type="nucleotide sequence ID" value="NZ_BAAAHT010000018.1"/>
</dbReference>
<reference evidence="5 6" key="1">
    <citation type="submission" date="2021-01" db="EMBL/GenBank/DDBJ databases">
        <title>Sequencing the genomes of 1000 actinobacteria strains.</title>
        <authorList>
            <person name="Klenk H.-P."/>
        </authorList>
    </citation>
    <scope>NUCLEOTIDE SEQUENCE [LARGE SCALE GENOMIC DNA]</scope>
    <source>
        <strain evidence="5 6">DSM 13057</strain>
    </source>
</reference>
<gene>
    <name evidence="5" type="ORF">JOE66_000283</name>
</gene>
<accession>A0ABS2L0S8</accession>
<dbReference type="PANTHER" id="PTHR10353">
    <property type="entry name" value="GLYCOSYL HYDROLASE"/>
    <property type="match status" value="1"/>
</dbReference>
<evidence type="ECO:0000256" key="3">
    <source>
        <dbReference type="ARBA" id="ARBA00023295"/>
    </source>
</evidence>